<dbReference type="EMBL" id="JXJN01001701">
    <property type="status" value="NOT_ANNOTATED_CDS"/>
    <property type="molecule type" value="Genomic_DNA"/>
</dbReference>
<protein>
    <submittedName>
        <fullName evidence="1">Uncharacterized protein</fullName>
    </submittedName>
</protein>
<dbReference type="STRING" id="67801.A0A1B0AQ64"/>
<keyword evidence="2" id="KW-1185">Reference proteome</keyword>
<dbReference type="AlphaFoldDB" id="A0A1B0AQ64"/>
<reference evidence="2" key="1">
    <citation type="submission" date="2015-01" db="EMBL/GenBank/DDBJ databases">
        <authorList>
            <person name="Aksoy S."/>
            <person name="Warren W."/>
            <person name="Wilson R.K."/>
        </authorList>
    </citation>
    <scope>NUCLEOTIDE SEQUENCE [LARGE SCALE GENOMIC DNA]</scope>
    <source>
        <strain evidence="2">IAEA</strain>
    </source>
</reference>
<sequence length="97" mass="11190">MVTYLYSEKSDHMLAHYVVGFEPQIRKVLLCTRPYRQTIITSSTWPPGLRHLAKGHPIPVYVESLQMVASLSIRPALEAVDERENFYVISPSYRLNL</sequence>
<name>A0A1B0AQ64_9MUSC</name>
<evidence type="ECO:0000313" key="1">
    <source>
        <dbReference type="EnsemblMetazoa" id="GPPI004614-PA"/>
    </source>
</evidence>
<dbReference type="VEuPathDB" id="VectorBase:GPPI004614"/>
<organism evidence="1 2">
    <name type="scientific">Glossina palpalis gambiensis</name>
    <dbReference type="NCBI Taxonomy" id="67801"/>
    <lineage>
        <taxon>Eukaryota</taxon>
        <taxon>Metazoa</taxon>
        <taxon>Ecdysozoa</taxon>
        <taxon>Arthropoda</taxon>
        <taxon>Hexapoda</taxon>
        <taxon>Insecta</taxon>
        <taxon>Pterygota</taxon>
        <taxon>Neoptera</taxon>
        <taxon>Endopterygota</taxon>
        <taxon>Diptera</taxon>
        <taxon>Brachycera</taxon>
        <taxon>Muscomorpha</taxon>
        <taxon>Hippoboscoidea</taxon>
        <taxon>Glossinidae</taxon>
        <taxon>Glossina</taxon>
    </lineage>
</organism>
<dbReference type="EnsemblMetazoa" id="GPPI004614-RA">
    <property type="protein sequence ID" value="GPPI004614-PA"/>
    <property type="gene ID" value="GPPI004614"/>
</dbReference>
<reference evidence="1" key="2">
    <citation type="submission" date="2020-05" db="UniProtKB">
        <authorList>
            <consortium name="EnsemblMetazoa"/>
        </authorList>
    </citation>
    <scope>IDENTIFICATION</scope>
    <source>
        <strain evidence="1">IAEA</strain>
    </source>
</reference>
<dbReference type="Gene3D" id="3.40.50.300">
    <property type="entry name" value="P-loop containing nucleotide triphosphate hydrolases"/>
    <property type="match status" value="1"/>
</dbReference>
<evidence type="ECO:0000313" key="2">
    <source>
        <dbReference type="Proteomes" id="UP000092460"/>
    </source>
</evidence>
<dbReference type="InterPro" id="IPR027417">
    <property type="entry name" value="P-loop_NTPase"/>
</dbReference>
<proteinExistence type="predicted"/>
<dbReference type="Proteomes" id="UP000092460">
    <property type="component" value="Unassembled WGS sequence"/>
</dbReference>
<accession>A0A1B0AQ64</accession>